<name>A0A7G6TTC2_9BRAD</name>
<dbReference type="EMBL" id="CP050292">
    <property type="protein sequence ID" value="QND70004.1"/>
    <property type="molecule type" value="Genomic_DNA"/>
</dbReference>
<reference evidence="2" key="1">
    <citation type="journal article" date="2020" name="Mol. Plant Microbe">
        <title>Rhizobial microsymbionts of the narrowly endemic Oxytropis species growing in Kamchatka are characterized by significant genetic diversity and possess a set of genes that are associated with T3SS and T6SS secretion systems and can affect the development of symbiosis.</title>
        <authorList>
            <person name="Safronova V."/>
            <person name="Guro P."/>
            <person name="Sazanova A."/>
            <person name="Kuznetsova I."/>
            <person name="Belimov A."/>
            <person name="Yakubov V."/>
            <person name="Chirak E."/>
            <person name="Afonin A."/>
            <person name="Gogolev Y."/>
            <person name="Andronov E."/>
            <person name="Tikhonovich I."/>
        </authorList>
    </citation>
    <scope>NUCLEOTIDE SEQUENCE [LARGE SCALE GENOMIC DNA]</scope>
    <source>
        <strain evidence="2">581</strain>
    </source>
</reference>
<dbReference type="Proteomes" id="UP000515291">
    <property type="component" value="Chromosome"/>
</dbReference>
<dbReference type="AlphaFoldDB" id="A0A7G6TTC2"/>
<dbReference type="RefSeq" id="WP_184514433.1">
    <property type="nucleotide sequence ID" value="NZ_CP050292.1"/>
</dbReference>
<accession>A0A7G6TTC2</accession>
<gene>
    <name evidence="1" type="ORF">HB776_01170</name>
</gene>
<evidence type="ECO:0000313" key="1">
    <source>
        <dbReference type="EMBL" id="QND70004.1"/>
    </source>
</evidence>
<dbReference type="KEGG" id="trb:HB776_01170"/>
<protein>
    <submittedName>
        <fullName evidence="1">Uncharacterized protein</fullName>
    </submittedName>
</protein>
<organism evidence="1 2">
    <name type="scientific">Tardiphaga robiniae</name>
    <dbReference type="NCBI Taxonomy" id="943830"/>
    <lineage>
        <taxon>Bacteria</taxon>
        <taxon>Pseudomonadati</taxon>
        <taxon>Pseudomonadota</taxon>
        <taxon>Alphaproteobacteria</taxon>
        <taxon>Hyphomicrobiales</taxon>
        <taxon>Nitrobacteraceae</taxon>
        <taxon>Tardiphaga</taxon>
    </lineage>
</organism>
<sequence length="252" mass="26410">MSAMNVIVQSNSVHLLTDALAYHLDGTIMMIGPKAVPMPHLNCTVAMRGPAGMRPIFAELIGNDAASFDELRAVVVELLRAGAHNYAPVFADRSGPDFEVLVAGFLESKGPCAYLVASHGRYGVPWAVVPLEGVTCLPNSSELHQAIVAALPVGGGLNAIDPAIDGLRIIQLQRAHLIAGGGIDGEFCAIGGFAQLTTVTADAMTSRVIHRWPDKVGDKFESCAISNKFGLTAFSGKASGAGTMQGYRWAPA</sequence>
<evidence type="ECO:0000313" key="2">
    <source>
        <dbReference type="Proteomes" id="UP000515291"/>
    </source>
</evidence>
<proteinExistence type="predicted"/>